<dbReference type="EMBL" id="NCKV01013025">
    <property type="protein sequence ID" value="RWS21254.1"/>
    <property type="molecule type" value="Genomic_DNA"/>
</dbReference>
<comment type="catalytic activity">
    <reaction evidence="1">
        <text>an N-(acyl)-sphingosylphosphoethanolamine = an N-(acyl)-sphingosyl-1,3-cyclic phosphate + ethanolamine</text>
        <dbReference type="Rhea" id="RHEA:60648"/>
        <dbReference type="ChEBI" id="CHEBI:57603"/>
        <dbReference type="ChEBI" id="CHEBI:143891"/>
        <dbReference type="ChEBI" id="CHEBI:143892"/>
    </reaction>
</comment>
<accession>A0A443S180</accession>
<keyword evidence="2" id="KW-0479">Metal-binding</keyword>
<name>A0A443S180_9ACAR</name>
<dbReference type="Gene3D" id="3.20.20.190">
    <property type="entry name" value="Phosphatidylinositol (PI) phosphodiesterase"/>
    <property type="match status" value="1"/>
</dbReference>
<dbReference type="GO" id="GO:0016829">
    <property type="term" value="F:lyase activity"/>
    <property type="evidence" value="ECO:0007669"/>
    <property type="project" value="UniProtKB-KW"/>
</dbReference>
<evidence type="ECO:0000313" key="8">
    <source>
        <dbReference type="Proteomes" id="UP000288716"/>
    </source>
</evidence>
<dbReference type="Proteomes" id="UP000288716">
    <property type="component" value="Unassembled WGS sequence"/>
</dbReference>
<evidence type="ECO:0000256" key="1">
    <source>
        <dbReference type="ARBA" id="ARBA00000110"/>
    </source>
</evidence>
<evidence type="ECO:0000256" key="5">
    <source>
        <dbReference type="ARBA" id="ARBA00023239"/>
    </source>
</evidence>
<evidence type="ECO:0000313" key="7">
    <source>
        <dbReference type="EMBL" id="RWS21254.1"/>
    </source>
</evidence>
<feature type="signal peptide" evidence="6">
    <location>
        <begin position="1"/>
        <end position="19"/>
    </location>
</feature>
<evidence type="ECO:0008006" key="9">
    <source>
        <dbReference type="Google" id="ProtNLM"/>
    </source>
</evidence>
<dbReference type="InterPro" id="IPR017946">
    <property type="entry name" value="PLC-like_Pdiesterase_TIM-brl"/>
</dbReference>
<comment type="caution">
    <text evidence="7">The sequence shown here is derived from an EMBL/GenBank/DDBJ whole genome shotgun (WGS) entry which is preliminary data.</text>
</comment>
<feature type="chain" id="PRO_5019385397" description="Sphingomyelinase D-like protein" evidence="6">
    <location>
        <begin position="20"/>
        <end position="273"/>
    </location>
</feature>
<reference evidence="7 8" key="1">
    <citation type="journal article" date="2018" name="Gigascience">
        <title>Genomes of trombidid mites reveal novel predicted allergens and laterally-transferred genes associated with secondary metabolism.</title>
        <authorList>
            <person name="Dong X."/>
            <person name="Chaisiri K."/>
            <person name="Xia D."/>
            <person name="Armstrong S.D."/>
            <person name="Fang Y."/>
            <person name="Donnelly M.J."/>
            <person name="Kadowaki T."/>
            <person name="McGarry J.W."/>
            <person name="Darby A.C."/>
            <person name="Makepeace B.L."/>
        </authorList>
    </citation>
    <scope>NUCLEOTIDE SEQUENCE [LARGE SCALE GENOMIC DNA]</scope>
    <source>
        <strain evidence="7">UoL-UT</strain>
    </source>
</reference>
<evidence type="ECO:0000256" key="4">
    <source>
        <dbReference type="ARBA" id="ARBA00023157"/>
    </source>
</evidence>
<proteinExistence type="predicted"/>
<dbReference type="OrthoDB" id="6483947at2759"/>
<keyword evidence="3" id="KW-0460">Magnesium</keyword>
<protein>
    <recommendedName>
        <fullName evidence="9">Sphingomyelinase D-like protein</fullName>
    </recommendedName>
</protein>
<keyword evidence="4" id="KW-1015">Disulfide bond</keyword>
<dbReference type="AlphaFoldDB" id="A0A443S180"/>
<keyword evidence="5" id="KW-0456">Lyase</keyword>
<dbReference type="GO" id="GO:0008081">
    <property type="term" value="F:phosphoric diester hydrolase activity"/>
    <property type="evidence" value="ECO:0007669"/>
    <property type="project" value="InterPro"/>
</dbReference>
<evidence type="ECO:0000256" key="2">
    <source>
        <dbReference type="ARBA" id="ARBA00022723"/>
    </source>
</evidence>
<dbReference type="VEuPathDB" id="VectorBase:LDEU010786"/>
<dbReference type="GO" id="GO:0046872">
    <property type="term" value="F:metal ion binding"/>
    <property type="evidence" value="ECO:0007669"/>
    <property type="project" value="UniProtKB-KW"/>
</dbReference>
<evidence type="ECO:0000256" key="3">
    <source>
        <dbReference type="ARBA" id="ARBA00022842"/>
    </source>
</evidence>
<organism evidence="7 8">
    <name type="scientific">Leptotrombidium deliense</name>
    <dbReference type="NCBI Taxonomy" id="299467"/>
    <lineage>
        <taxon>Eukaryota</taxon>
        <taxon>Metazoa</taxon>
        <taxon>Ecdysozoa</taxon>
        <taxon>Arthropoda</taxon>
        <taxon>Chelicerata</taxon>
        <taxon>Arachnida</taxon>
        <taxon>Acari</taxon>
        <taxon>Acariformes</taxon>
        <taxon>Trombidiformes</taxon>
        <taxon>Prostigmata</taxon>
        <taxon>Anystina</taxon>
        <taxon>Parasitengona</taxon>
        <taxon>Trombiculoidea</taxon>
        <taxon>Trombiculidae</taxon>
        <taxon>Leptotrombidium</taxon>
    </lineage>
</organism>
<gene>
    <name evidence="7" type="ORF">B4U80_00670</name>
</gene>
<evidence type="ECO:0000256" key="6">
    <source>
        <dbReference type="SAM" id="SignalP"/>
    </source>
</evidence>
<keyword evidence="6" id="KW-0732">Signal</keyword>
<dbReference type="GO" id="GO:0006629">
    <property type="term" value="P:lipid metabolic process"/>
    <property type="evidence" value="ECO:0007669"/>
    <property type="project" value="InterPro"/>
</dbReference>
<keyword evidence="8" id="KW-1185">Reference proteome</keyword>
<sequence>MHNCLICFLIISTFAFVQLSANKNALKTNDNRRPIYVVASMVNTIKELDHYVNEGANAIEADVYFEESGDAKNMFENWPCACNRKCGLKTPIDKYLKYVNDVTKPGREEFKEKLILLVLDLRTRNIKTSKYKAGIKFAQQVIQYLFDDGRTTSRIYLQLSLNSAKDADFVIGFEDELAKSEKVEEIKHKIGWDVGLNDKLEDIDEMWTKIKSVKKIWIGDGTINCLSSMYKYTRLNKVLNRRKTCRDVMNEYCPKKVFIWMIDSKNIMFDALK</sequence>